<accession>A0A1M6N9F3</accession>
<keyword evidence="1" id="KW-1133">Transmembrane helix</keyword>
<reference evidence="2 3" key="1">
    <citation type="submission" date="2016-11" db="EMBL/GenBank/DDBJ databases">
        <authorList>
            <person name="Jaros S."/>
            <person name="Januszkiewicz K."/>
            <person name="Wedrychowicz H."/>
        </authorList>
    </citation>
    <scope>NUCLEOTIDE SEQUENCE [LARGE SCALE GENOMIC DNA]</scope>
    <source>
        <strain evidence="2 3">DSM 18772</strain>
    </source>
</reference>
<keyword evidence="1" id="KW-0812">Transmembrane</keyword>
<dbReference type="InParanoid" id="A0A1M6N9F3"/>
<dbReference type="STRING" id="1123071.SAMN02745181_2780"/>
<dbReference type="Proteomes" id="UP000184510">
    <property type="component" value="Unassembled WGS sequence"/>
</dbReference>
<dbReference type="RefSeq" id="WP_143184363.1">
    <property type="nucleotide sequence ID" value="NZ_FQYR01000005.1"/>
</dbReference>
<dbReference type="AlphaFoldDB" id="A0A1M6N9F3"/>
<gene>
    <name evidence="2" type="ORF">SAMN02745181_2780</name>
</gene>
<keyword evidence="3" id="KW-1185">Reference proteome</keyword>
<feature type="transmembrane region" description="Helical" evidence="1">
    <location>
        <begin position="66"/>
        <end position="85"/>
    </location>
</feature>
<organism evidence="2 3">
    <name type="scientific">Rubritalea squalenifaciens DSM 18772</name>
    <dbReference type="NCBI Taxonomy" id="1123071"/>
    <lineage>
        <taxon>Bacteria</taxon>
        <taxon>Pseudomonadati</taxon>
        <taxon>Verrucomicrobiota</taxon>
        <taxon>Verrucomicrobiia</taxon>
        <taxon>Verrucomicrobiales</taxon>
        <taxon>Rubritaleaceae</taxon>
        <taxon>Rubritalea</taxon>
    </lineage>
</organism>
<name>A0A1M6N9F3_9BACT</name>
<proteinExistence type="predicted"/>
<dbReference type="EMBL" id="FQYR01000005">
    <property type="protein sequence ID" value="SHJ92284.1"/>
    <property type="molecule type" value="Genomic_DNA"/>
</dbReference>
<sequence length="120" mass="13516">MSPQLKDLIIKLHKKGLCEAEIYQKLQDKKGIDEHIMPHMVFEVLNEYRAAAHYMQKPEGGGCARIFGLIAFLGGSAYLVIRMTVYEHVHLGRRDPGAYALLLAICGLILVFKPHAKLED</sequence>
<keyword evidence="1" id="KW-0472">Membrane</keyword>
<evidence type="ECO:0000256" key="1">
    <source>
        <dbReference type="SAM" id="Phobius"/>
    </source>
</evidence>
<evidence type="ECO:0000313" key="3">
    <source>
        <dbReference type="Proteomes" id="UP000184510"/>
    </source>
</evidence>
<protein>
    <submittedName>
        <fullName evidence="2">Uncharacterized protein</fullName>
    </submittedName>
</protein>
<evidence type="ECO:0000313" key="2">
    <source>
        <dbReference type="EMBL" id="SHJ92284.1"/>
    </source>
</evidence>
<feature type="transmembrane region" description="Helical" evidence="1">
    <location>
        <begin position="97"/>
        <end position="116"/>
    </location>
</feature>